<dbReference type="STRING" id="6182.A0A4Z2DAW4"/>
<gene>
    <name evidence="3" type="ORF">EWB00_002802</name>
</gene>
<accession>A0A4Z2DAW4</accession>
<dbReference type="EMBL" id="SKCS01000187">
    <property type="protein sequence ID" value="TNN13569.1"/>
    <property type="molecule type" value="Genomic_DNA"/>
</dbReference>
<dbReference type="GO" id="GO:0000307">
    <property type="term" value="C:cyclin-dependent protein kinase holoenzyme complex"/>
    <property type="evidence" value="ECO:0007669"/>
    <property type="project" value="TreeGrafter"/>
</dbReference>
<dbReference type="OrthoDB" id="244495at2759"/>
<comment type="similarity">
    <text evidence="1">Belongs to the CNPPD1 family.</text>
</comment>
<protein>
    <recommendedName>
        <fullName evidence="2">Protein CNPPD1</fullName>
    </recommendedName>
</protein>
<evidence type="ECO:0000313" key="3">
    <source>
        <dbReference type="EMBL" id="TNN13569.1"/>
    </source>
</evidence>
<dbReference type="InterPro" id="IPR013922">
    <property type="entry name" value="Cyclin_PHO80-like"/>
</dbReference>
<dbReference type="CDD" id="cd20557">
    <property type="entry name" value="CYCLIN_ScPCL1-like"/>
    <property type="match status" value="1"/>
</dbReference>
<dbReference type="GO" id="GO:0005634">
    <property type="term" value="C:nucleus"/>
    <property type="evidence" value="ECO:0007669"/>
    <property type="project" value="TreeGrafter"/>
</dbReference>
<name>A0A4Z2DAW4_SCHJA</name>
<keyword evidence="4" id="KW-1185">Reference proteome</keyword>
<dbReference type="GO" id="GO:0019901">
    <property type="term" value="F:protein kinase binding"/>
    <property type="evidence" value="ECO:0007669"/>
    <property type="project" value="InterPro"/>
</dbReference>
<dbReference type="PANTHER" id="PTHR15615:SF108">
    <property type="entry name" value="PROTEIN CNPPD1"/>
    <property type="match status" value="1"/>
</dbReference>
<dbReference type="Pfam" id="PF08613">
    <property type="entry name" value="Cyclin"/>
    <property type="match status" value="1"/>
</dbReference>
<organism evidence="3 4">
    <name type="scientific">Schistosoma japonicum</name>
    <name type="common">Blood fluke</name>
    <dbReference type="NCBI Taxonomy" id="6182"/>
    <lineage>
        <taxon>Eukaryota</taxon>
        <taxon>Metazoa</taxon>
        <taxon>Spiralia</taxon>
        <taxon>Lophotrochozoa</taxon>
        <taxon>Platyhelminthes</taxon>
        <taxon>Trematoda</taxon>
        <taxon>Digenea</taxon>
        <taxon>Strigeidida</taxon>
        <taxon>Schistosomatoidea</taxon>
        <taxon>Schistosomatidae</taxon>
        <taxon>Schistosoma</taxon>
    </lineage>
</organism>
<evidence type="ECO:0000313" key="4">
    <source>
        <dbReference type="Proteomes" id="UP000311919"/>
    </source>
</evidence>
<dbReference type="PANTHER" id="PTHR15615">
    <property type="match status" value="1"/>
</dbReference>
<proteinExistence type="inferred from homology"/>
<dbReference type="Gene3D" id="1.10.472.10">
    <property type="entry name" value="Cyclin-like"/>
    <property type="match status" value="1"/>
</dbReference>
<reference evidence="3 4" key="1">
    <citation type="submission" date="2019-03" db="EMBL/GenBank/DDBJ databases">
        <title>An improved genome assembly of the fluke Schistosoma japonicum.</title>
        <authorList>
            <person name="Hu W."/>
            <person name="Luo F."/>
            <person name="Yin M."/>
            <person name="Mo X."/>
            <person name="Sun C."/>
            <person name="Wu Q."/>
            <person name="Zhu B."/>
            <person name="Xiang M."/>
            <person name="Wang J."/>
            <person name="Wang Y."/>
            <person name="Zhang T."/>
            <person name="Xu B."/>
            <person name="Zheng H."/>
            <person name="Feng Z."/>
        </authorList>
    </citation>
    <scope>NUCLEOTIDE SEQUENCE [LARGE SCALE GENOMIC DNA]</scope>
    <source>
        <strain evidence="3">HuSjv2</strain>
        <tissue evidence="3">Worms</tissue>
    </source>
</reference>
<dbReference type="Proteomes" id="UP000311919">
    <property type="component" value="Unassembled WGS sequence"/>
</dbReference>
<dbReference type="AlphaFoldDB" id="A0A4Z2DAW4"/>
<dbReference type="GO" id="GO:0016538">
    <property type="term" value="F:cyclin-dependent protein serine/threonine kinase regulator activity"/>
    <property type="evidence" value="ECO:0007669"/>
    <property type="project" value="TreeGrafter"/>
</dbReference>
<evidence type="ECO:0000256" key="2">
    <source>
        <dbReference type="ARBA" id="ARBA00040808"/>
    </source>
</evidence>
<comment type="caution">
    <text evidence="3">The sequence shown here is derived from an EMBL/GenBank/DDBJ whole genome shotgun (WGS) entry which is preliminary data.</text>
</comment>
<evidence type="ECO:0000256" key="1">
    <source>
        <dbReference type="ARBA" id="ARBA00038508"/>
    </source>
</evidence>
<sequence>MDFFQDVRQTEVTKQNQYVQKIFDVLCDNEGEEYFQGPVGEHYLTINVHAQFEPLYLRNCAVTSIYFSDRIVEIVNSASRRRLGKLDTFMVLEYLCSKNVPPVSVLTALLFIEKLVVADPYSPLLTEVTAIDLFAVSMVVASKYLHDDDTDNGMYNAEWADEFDMDLKELNELEVKFISALNWEFFVTTPQILCFGIEIGVFHKIAQCGSYNDKPEFDAYTVWSHVSQILSKYSKRHTSSQFRRVSKILFVLALAYLSLNRLPQCSLETKYPDPNQTKLSPVLTYKCLLSNMTHLYGPTNINIQNVSWTKSLGCRSHGQHKSISYPYVKESDPSILMITSSA</sequence>